<dbReference type="NCBIfam" id="TIGR00022">
    <property type="entry name" value="YhcH/YjgK/YiaL family protein"/>
    <property type="match status" value="1"/>
</dbReference>
<accession>A0A268AFS2</accession>
<dbReference type="Proteomes" id="UP000216013">
    <property type="component" value="Unassembled WGS sequence"/>
</dbReference>
<dbReference type="Gene3D" id="2.60.120.370">
    <property type="entry name" value="YhcH/YjgK/YiaL"/>
    <property type="match status" value="1"/>
</dbReference>
<dbReference type="GO" id="GO:0005829">
    <property type="term" value="C:cytosol"/>
    <property type="evidence" value="ECO:0007669"/>
    <property type="project" value="TreeGrafter"/>
</dbReference>
<comment type="caution">
    <text evidence="1">The sequence shown here is derived from an EMBL/GenBank/DDBJ whole genome shotgun (WGS) entry which is preliminary data.</text>
</comment>
<dbReference type="RefSeq" id="WP_095260539.1">
    <property type="nucleotide sequence ID" value="NZ_NPBV01000002.1"/>
</dbReference>
<dbReference type="InterPro" id="IPR037012">
    <property type="entry name" value="NanQ/TabA/YiaL_sf"/>
</dbReference>
<dbReference type="InterPro" id="IPR004375">
    <property type="entry name" value="NanQ/TabA/YiaL"/>
</dbReference>
<dbReference type="PANTHER" id="PTHR34986:SF1">
    <property type="entry name" value="PROTEIN YIAL"/>
    <property type="match status" value="1"/>
</dbReference>
<evidence type="ECO:0000313" key="1">
    <source>
        <dbReference type="EMBL" id="PAD22979.1"/>
    </source>
</evidence>
<protein>
    <recommendedName>
        <fullName evidence="3">YhcH/YjgK/YiaL family protein</fullName>
    </recommendedName>
</protein>
<proteinExistence type="predicted"/>
<name>A0A268AFS2_9BACI</name>
<evidence type="ECO:0000313" key="2">
    <source>
        <dbReference type="Proteomes" id="UP000216013"/>
    </source>
</evidence>
<sequence length="146" mass="16712">MIFDIIENLNKYVSLNPKIGNGLEKLNEVEIDYNKRFDFDGGYLFFQEGTTTHIDKGTFEAHRNYIDIQIVMDGSEYIAWAPTAQLVVDVEYNAEKDVVRLEGSPKTTMKINKGMAYICLPHDGHKALKYIDKATTYKKAVIKIEI</sequence>
<evidence type="ECO:0008006" key="3">
    <source>
        <dbReference type="Google" id="ProtNLM"/>
    </source>
</evidence>
<dbReference type="EMBL" id="NPBV01000002">
    <property type="protein sequence ID" value="PAD22979.1"/>
    <property type="molecule type" value="Genomic_DNA"/>
</dbReference>
<dbReference type="PANTHER" id="PTHR34986">
    <property type="entry name" value="EVOLVED BETA-GALACTOSIDASE SUBUNIT BETA"/>
    <property type="match status" value="1"/>
</dbReference>
<dbReference type="Pfam" id="PF04074">
    <property type="entry name" value="DUF386"/>
    <property type="match status" value="1"/>
</dbReference>
<reference evidence="1 2" key="1">
    <citation type="submission" date="2017-07" db="EMBL/GenBank/DDBJ databases">
        <title>Isolation and whole genome analysis of endospore-forming bacteria from heroin.</title>
        <authorList>
            <person name="Kalinowski J."/>
            <person name="Ahrens B."/>
            <person name="Al-Dilaimi A."/>
            <person name="Winkler A."/>
            <person name="Wibberg D."/>
            <person name="Schleenbecker U."/>
            <person name="Ruckert C."/>
            <person name="Wolfel R."/>
            <person name="Grass G."/>
        </authorList>
    </citation>
    <scope>NUCLEOTIDE SEQUENCE [LARGE SCALE GENOMIC DNA]</scope>
    <source>
        <strain evidence="1 2">7528</strain>
    </source>
</reference>
<dbReference type="AlphaFoldDB" id="A0A268AFS2"/>
<dbReference type="SUPFAM" id="SSF51197">
    <property type="entry name" value="Clavaminate synthase-like"/>
    <property type="match status" value="1"/>
</dbReference>
<organism evidence="1 2">
    <name type="scientific">Terribacillus saccharophilus</name>
    <dbReference type="NCBI Taxonomy" id="361277"/>
    <lineage>
        <taxon>Bacteria</taxon>
        <taxon>Bacillati</taxon>
        <taxon>Bacillota</taxon>
        <taxon>Bacilli</taxon>
        <taxon>Bacillales</taxon>
        <taxon>Bacillaceae</taxon>
        <taxon>Terribacillus</taxon>
    </lineage>
</organism>
<gene>
    <name evidence="1" type="ORF">CHH64_04555</name>
</gene>